<dbReference type="GO" id="GO:0031410">
    <property type="term" value="C:cytoplasmic vesicle"/>
    <property type="evidence" value="ECO:0007669"/>
    <property type="project" value="TreeGrafter"/>
</dbReference>
<feature type="region of interest" description="Disordered" evidence="3">
    <location>
        <begin position="200"/>
        <end position="241"/>
    </location>
</feature>
<dbReference type="SUPFAM" id="SSF50044">
    <property type="entry name" value="SH3-domain"/>
    <property type="match status" value="1"/>
</dbReference>
<dbReference type="GeneID" id="18673527"/>
<dbReference type="PANTHER" id="PTHR45827:SF1">
    <property type="entry name" value="SORTING NEXIN"/>
    <property type="match status" value="1"/>
</dbReference>
<proteinExistence type="predicted"/>
<dbReference type="GO" id="GO:0016197">
    <property type="term" value="P:endosomal transport"/>
    <property type="evidence" value="ECO:0007669"/>
    <property type="project" value="TreeGrafter"/>
</dbReference>
<dbReference type="InterPro" id="IPR036028">
    <property type="entry name" value="SH3-like_dom_sf"/>
</dbReference>
<dbReference type="Pfam" id="PF00787">
    <property type="entry name" value="PX"/>
    <property type="match status" value="1"/>
</dbReference>
<evidence type="ECO:0000256" key="1">
    <source>
        <dbReference type="ARBA" id="ARBA00022443"/>
    </source>
</evidence>
<dbReference type="OMA" id="FDSAPMR"/>
<accession>R7SGE8</accession>
<feature type="region of interest" description="Disordered" evidence="3">
    <location>
        <begin position="593"/>
        <end position="648"/>
    </location>
</feature>
<feature type="compositionally biased region" description="Basic residues" evidence="3">
    <location>
        <begin position="631"/>
        <end position="645"/>
    </location>
</feature>
<name>R7SGE8_FOMME</name>
<dbReference type="KEGG" id="fme:FOMMEDRAFT_149578"/>
<dbReference type="EMBL" id="JH717985">
    <property type="protein sequence ID" value="EJC97781.1"/>
    <property type="molecule type" value="Genomic_DNA"/>
</dbReference>
<dbReference type="InterPro" id="IPR001683">
    <property type="entry name" value="PX_dom"/>
</dbReference>
<dbReference type="RefSeq" id="XP_007271998.1">
    <property type="nucleotide sequence ID" value="XM_007271936.1"/>
</dbReference>
<dbReference type="InterPro" id="IPR036871">
    <property type="entry name" value="PX_dom_sf"/>
</dbReference>
<feature type="region of interest" description="Disordered" evidence="3">
    <location>
        <begin position="899"/>
        <end position="918"/>
    </location>
</feature>
<dbReference type="SMART" id="SM00312">
    <property type="entry name" value="PX"/>
    <property type="match status" value="1"/>
</dbReference>
<feature type="compositionally biased region" description="Low complexity" evidence="3">
    <location>
        <begin position="220"/>
        <end position="234"/>
    </location>
</feature>
<dbReference type="Gene3D" id="1.20.1270.60">
    <property type="entry name" value="Arfaptin homology (AH) domain/BAR domain"/>
    <property type="match status" value="1"/>
</dbReference>
<dbReference type="GO" id="GO:0005886">
    <property type="term" value="C:plasma membrane"/>
    <property type="evidence" value="ECO:0007669"/>
    <property type="project" value="TreeGrafter"/>
</dbReference>
<dbReference type="AlphaFoldDB" id="R7SGE8"/>
<reference evidence="7" key="1">
    <citation type="journal article" date="2012" name="Science">
        <title>The Paleozoic origin of enzymatic lignin decomposition reconstructed from 31 fungal genomes.</title>
        <authorList>
            <person name="Floudas D."/>
            <person name="Binder M."/>
            <person name="Riley R."/>
            <person name="Barry K."/>
            <person name="Blanchette R.A."/>
            <person name="Henrissat B."/>
            <person name="Martinez A.T."/>
            <person name="Otillar R."/>
            <person name="Spatafora J.W."/>
            <person name="Yadav J.S."/>
            <person name="Aerts A."/>
            <person name="Benoit I."/>
            <person name="Boyd A."/>
            <person name="Carlson A."/>
            <person name="Copeland A."/>
            <person name="Coutinho P.M."/>
            <person name="de Vries R.P."/>
            <person name="Ferreira P."/>
            <person name="Findley K."/>
            <person name="Foster B."/>
            <person name="Gaskell J."/>
            <person name="Glotzer D."/>
            <person name="Gorecki P."/>
            <person name="Heitman J."/>
            <person name="Hesse C."/>
            <person name="Hori C."/>
            <person name="Igarashi K."/>
            <person name="Jurgens J.A."/>
            <person name="Kallen N."/>
            <person name="Kersten P."/>
            <person name="Kohler A."/>
            <person name="Kuees U."/>
            <person name="Kumar T.K.A."/>
            <person name="Kuo A."/>
            <person name="LaButti K."/>
            <person name="Larrondo L.F."/>
            <person name="Lindquist E."/>
            <person name="Ling A."/>
            <person name="Lombard V."/>
            <person name="Lucas S."/>
            <person name="Lundell T."/>
            <person name="Martin R."/>
            <person name="McLaughlin D.J."/>
            <person name="Morgenstern I."/>
            <person name="Morin E."/>
            <person name="Murat C."/>
            <person name="Nagy L.G."/>
            <person name="Nolan M."/>
            <person name="Ohm R.A."/>
            <person name="Patyshakuliyeva A."/>
            <person name="Rokas A."/>
            <person name="Ruiz-Duenas F.J."/>
            <person name="Sabat G."/>
            <person name="Salamov A."/>
            <person name="Samejima M."/>
            <person name="Schmutz J."/>
            <person name="Slot J.C."/>
            <person name="St John F."/>
            <person name="Stenlid J."/>
            <person name="Sun H."/>
            <person name="Sun S."/>
            <person name="Syed K."/>
            <person name="Tsang A."/>
            <person name="Wiebenga A."/>
            <person name="Young D."/>
            <person name="Pisabarro A."/>
            <person name="Eastwood D.C."/>
            <person name="Martin F."/>
            <person name="Cullen D."/>
            <person name="Grigoriev I.V."/>
            <person name="Hibbett D.S."/>
        </authorList>
    </citation>
    <scope>NUCLEOTIDE SEQUENCE [LARGE SCALE GENOMIC DNA]</scope>
    <source>
        <strain evidence="7">MF3/22</strain>
    </source>
</reference>
<feature type="region of interest" description="Disordered" evidence="3">
    <location>
        <begin position="153"/>
        <end position="180"/>
    </location>
</feature>
<organism evidence="6 7">
    <name type="scientific">Fomitiporia mediterranea (strain MF3/22)</name>
    <name type="common">Grapevine white-rot fungus</name>
    <dbReference type="NCBI Taxonomy" id="694068"/>
    <lineage>
        <taxon>Eukaryota</taxon>
        <taxon>Fungi</taxon>
        <taxon>Dikarya</taxon>
        <taxon>Basidiomycota</taxon>
        <taxon>Agaricomycotina</taxon>
        <taxon>Agaricomycetes</taxon>
        <taxon>Hymenochaetales</taxon>
        <taxon>Hymenochaetaceae</taxon>
        <taxon>Fomitiporia</taxon>
    </lineage>
</organism>
<feature type="domain" description="SH3" evidence="4">
    <location>
        <begin position="103"/>
        <end position="193"/>
    </location>
</feature>
<feature type="domain" description="PX" evidence="5">
    <location>
        <begin position="362"/>
        <end position="500"/>
    </location>
</feature>
<dbReference type="GO" id="GO:0035091">
    <property type="term" value="F:phosphatidylinositol binding"/>
    <property type="evidence" value="ECO:0007669"/>
    <property type="project" value="InterPro"/>
</dbReference>
<evidence type="ECO:0000313" key="6">
    <source>
        <dbReference type="EMBL" id="EJC97781.1"/>
    </source>
</evidence>
<evidence type="ECO:0000256" key="3">
    <source>
        <dbReference type="SAM" id="MobiDB-lite"/>
    </source>
</evidence>
<dbReference type="SMART" id="SM00326">
    <property type="entry name" value="SH3"/>
    <property type="match status" value="1"/>
</dbReference>
<dbReference type="SUPFAM" id="SSF64268">
    <property type="entry name" value="PX domain"/>
    <property type="match status" value="1"/>
</dbReference>
<protein>
    <recommendedName>
        <fullName evidence="8">PX domain-containing protein</fullName>
    </recommendedName>
</protein>
<dbReference type="PANTHER" id="PTHR45827">
    <property type="entry name" value="SORTING NEXIN"/>
    <property type="match status" value="1"/>
</dbReference>
<evidence type="ECO:0000256" key="2">
    <source>
        <dbReference type="PROSITE-ProRule" id="PRU00192"/>
    </source>
</evidence>
<evidence type="ECO:0000259" key="5">
    <source>
        <dbReference type="PROSITE" id="PS50195"/>
    </source>
</evidence>
<dbReference type="GO" id="GO:0006897">
    <property type="term" value="P:endocytosis"/>
    <property type="evidence" value="ECO:0007669"/>
    <property type="project" value="TreeGrafter"/>
</dbReference>
<feature type="region of interest" description="Disordered" evidence="3">
    <location>
        <begin position="726"/>
        <end position="777"/>
    </location>
</feature>
<feature type="compositionally biased region" description="Low complexity" evidence="3">
    <location>
        <begin position="737"/>
        <end position="748"/>
    </location>
</feature>
<gene>
    <name evidence="6" type="ORF">FOMMEDRAFT_149578</name>
</gene>
<dbReference type="Gene3D" id="3.30.1520.10">
    <property type="entry name" value="Phox-like domain"/>
    <property type="match status" value="1"/>
</dbReference>
<dbReference type="InterPro" id="IPR019497">
    <property type="entry name" value="Sorting_nexin_WASP-bd-dom"/>
</dbReference>
<dbReference type="Gene3D" id="2.30.30.40">
    <property type="entry name" value="SH3 Domains"/>
    <property type="match status" value="1"/>
</dbReference>
<feature type="compositionally biased region" description="Polar residues" evidence="3">
    <location>
        <begin position="208"/>
        <end position="218"/>
    </location>
</feature>
<dbReference type="InterPro" id="IPR027267">
    <property type="entry name" value="AH/BAR_dom_sf"/>
</dbReference>
<evidence type="ECO:0000259" key="4">
    <source>
        <dbReference type="PROSITE" id="PS50002"/>
    </source>
</evidence>
<dbReference type="PROSITE" id="PS50195">
    <property type="entry name" value="PX"/>
    <property type="match status" value="1"/>
</dbReference>
<dbReference type="InterPro" id="IPR001452">
    <property type="entry name" value="SH3_domain"/>
</dbReference>
<feature type="region of interest" description="Disordered" evidence="3">
    <location>
        <begin position="70"/>
        <end position="98"/>
    </location>
</feature>
<feature type="compositionally biased region" description="Basic and acidic residues" evidence="3">
    <location>
        <begin position="749"/>
        <end position="766"/>
    </location>
</feature>
<feature type="compositionally biased region" description="Acidic residues" evidence="3">
    <location>
        <begin position="84"/>
        <end position="96"/>
    </location>
</feature>
<feature type="compositionally biased region" description="Polar residues" evidence="3">
    <location>
        <begin position="614"/>
        <end position="629"/>
    </location>
</feature>
<sequence>MSTFPRRLKQSGGPTISAGAPAQPLLTRPATSDFDAGLNSSAAWTEHLDLARTLSESELAHVVPVGEADSLSLGSADEEKVVRDDDDGEQQDESQEGVELTLTRGRPARVLYDFNGEATAKELSVRAGDELEVLHETIDSADGWSLARIPLRVHDDDDNDDNERNEQDADDADSEHGGEVGLVPREYYTFTTDFISSPEDALADTNAPGHTQDASTPRASIVNNNIDNNSKSSNPPLIPQNTGEWFRQQVRRSLLGGRSFNRFSRFVTSGAEAFILRGGPPANSIQARAEDGLPPSDATSANFRPSSYLPHVGHLREPSAVPPETDNKVHFIDVDEAGPIWRSKVPPFDVRVHSPEKRYPHVHAGEGENGGEEGRSVAGAYIVYSVTSTFSLPLNSAPSSDDEDEETDTRAVTTNATIAQPITVHRRFSHFVLLHNAISAQLPGLALPALPEKQYAGRLSSAFVEARRAALQRYLRALVRHPVVRYSEALTFFLSCEDEVEWRRQLPYHLHTRPAGASFYSNVFHLPFQVDAEEVTETAERFENHTRAVSQGVQQLRGMYGRVKSARLEMSNAERQLSYALLSLITSKPLTGSLSLSDSDDSDSSASPSDNEIEANSTAHSPINTINATNGRHRRHHKQQKRNKRGLQNAEGAWCWREDCTDCLRLTKCIQKTAETLQGVADLYDGHARRTMLETEDSLKDAAHPDKTYSPILDIHRETLLRYKEESESELTRSPINSNSDSSNAQSNDDWKDTDDGKTIDKKGTKEEEENTAQARCETVLNTTLAEMDEYHSTKRDTFEQITKMHLDNEIAFYEQLLTRLHTTRALFSAPSSELELTMPGPRVMSVYERELGEMRVAEPLTAPAPHVLDGTGMRPVSKAIQGLLGLTTGSGLGVGQGMSVNDGGDGEGRGSVFGRLW</sequence>
<keyword evidence="1 2" id="KW-0728">SH3 domain</keyword>
<dbReference type="Proteomes" id="UP000053630">
    <property type="component" value="Unassembled WGS sequence"/>
</dbReference>
<evidence type="ECO:0008006" key="8">
    <source>
        <dbReference type="Google" id="ProtNLM"/>
    </source>
</evidence>
<dbReference type="OrthoDB" id="10254720at2759"/>
<dbReference type="Pfam" id="PF10456">
    <property type="entry name" value="BAR_3_WASP_bdg"/>
    <property type="match status" value="1"/>
</dbReference>
<keyword evidence="7" id="KW-1185">Reference proteome</keyword>
<dbReference type="GO" id="GO:0097320">
    <property type="term" value="P:plasma membrane tubulation"/>
    <property type="evidence" value="ECO:0007669"/>
    <property type="project" value="TreeGrafter"/>
</dbReference>
<feature type="region of interest" description="Disordered" evidence="3">
    <location>
        <begin position="1"/>
        <end position="37"/>
    </location>
</feature>
<evidence type="ECO:0000313" key="7">
    <source>
        <dbReference type="Proteomes" id="UP000053630"/>
    </source>
</evidence>
<dbReference type="eggNOG" id="KOG2528">
    <property type="taxonomic scope" value="Eukaryota"/>
</dbReference>
<dbReference type="PROSITE" id="PS50002">
    <property type="entry name" value="SH3"/>
    <property type="match status" value="1"/>
</dbReference>